<dbReference type="EMBL" id="CP012173">
    <property type="protein sequence ID" value="AKV77118.1"/>
    <property type="molecule type" value="Genomic_DNA"/>
</dbReference>
<dbReference type="HAMAP" id="MF_01615">
    <property type="entry name" value="PdxT"/>
    <property type="match status" value="1"/>
</dbReference>
<evidence type="ECO:0000313" key="10">
    <source>
        <dbReference type="EMBL" id="AIM28048.1"/>
    </source>
</evidence>
<evidence type="ECO:0000313" key="17">
    <source>
        <dbReference type="Proteomes" id="UP000056255"/>
    </source>
</evidence>
<dbReference type="Proteomes" id="UP000029084">
    <property type="component" value="Chromosome"/>
</dbReference>
<dbReference type="PANTHER" id="PTHR31559">
    <property type="entry name" value="PYRIDOXAL 5'-PHOSPHATE SYNTHASE SUBUNIT SNO"/>
    <property type="match status" value="1"/>
</dbReference>
<dbReference type="EC" id="4.3.3.6" evidence="7"/>
<dbReference type="AlphaFoldDB" id="A0A088E7U0"/>
<evidence type="ECO:0000313" key="12">
    <source>
        <dbReference type="EMBL" id="AKV77118.1"/>
    </source>
</evidence>
<evidence type="ECO:0000313" key="13">
    <source>
        <dbReference type="EMBL" id="AKV79369.1"/>
    </source>
</evidence>
<evidence type="ECO:0000256" key="1">
    <source>
        <dbReference type="ARBA" id="ARBA00008345"/>
    </source>
</evidence>
<evidence type="ECO:0000256" key="2">
    <source>
        <dbReference type="ARBA" id="ARBA00022801"/>
    </source>
</evidence>
<dbReference type="OMA" id="GMIMLAD"/>
<keyword evidence="5 7" id="KW-0456">Lyase</keyword>
<organism evidence="10 16">
    <name type="scientific">Metallosphaera sedula</name>
    <dbReference type="NCBI Taxonomy" id="43687"/>
    <lineage>
        <taxon>Archaea</taxon>
        <taxon>Thermoproteota</taxon>
        <taxon>Thermoprotei</taxon>
        <taxon>Sulfolobales</taxon>
        <taxon>Sulfolobaceae</taxon>
        <taxon>Metallosphaera</taxon>
    </lineage>
</organism>
<dbReference type="PANTHER" id="PTHR31559:SF0">
    <property type="entry name" value="PYRIDOXAL 5'-PHOSPHATE SYNTHASE SUBUNIT SNO1-RELATED"/>
    <property type="match status" value="1"/>
</dbReference>
<dbReference type="EC" id="3.5.1.2" evidence="7"/>
<evidence type="ECO:0000313" key="19">
    <source>
        <dbReference type="Proteomes" id="UP000062398"/>
    </source>
</evidence>
<evidence type="ECO:0000256" key="4">
    <source>
        <dbReference type="ARBA" id="ARBA00022962"/>
    </source>
</evidence>
<dbReference type="SUPFAM" id="SSF52317">
    <property type="entry name" value="Class I glutamine amidotransferase-like"/>
    <property type="match status" value="1"/>
</dbReference>
<dbReference type="SMR" id="A0A088E7U0"/>
<dbReference type="PATRIC" id="fig|43687.5.peg.2083"/>
<accession>A0A088E7U0</accession>
<dbReference type="EMBL" id="CP012174">
    <property type="protein sequence ID" value="AKV79369.1"/>
    <property type="molecule type" value="Genomic_DNA"/>
</dbReference>
<evidence type="ECO:0000313" key="11">
    <source>
        <dbReference type="EMBL" id="AKV74881.1"/>
    </source>
</evidence>
<evidence type="ECO:0000313" key="14">
    <source>
        <dbReference type="EMBL" id="AKV81614.1"/>
    </source>
</evidence>
<comment type="catalytic activity">
    <reaction evidence="7">
        <text>aldehydo-D-ribose 5-phosphate + D-glyceraldehyde 3-phosphate + L-glutamine = pyridoxal 5'-phosphate + L-glutamate + phosphate + 3 H2O + H(+)</text>
        <dbReference type="Rhea" id="RHEA:31507"/>
        <dbReference type="ChEBI" id="CHEBI:15377"/>
        <dbReference type="ChEBI" id="CHEBI:15378"/>
        <dbReference type="ChEBI" id="CHEBI:29985"/>
        <dbReference type="ChEBI" id="CHEBI:43474"/>
        <dbReference type="ChEBI" id="CHEBI:58273"/>
        <dbReference type="ChEBI" id="CHEBI:58359"/>
        <dbReference type="ChEBI" id="CHEBI:59776"/>
        <dbReference type="ChEBI" id="CHEBI:597326"/>
        <dbReference type="EC" id="4.3.3.6"/>
    </reaction>
</comment>
<dbReference type="EMBL" id="CP008822">
    <property type="protein sequence ID" value="AIM28048.1"/>
    <property type="molecule type" value="Genomic_DNA"/>
</dbReference>
<dbReference type="PIRSF" id="PIRSF005639">
    <property type="entry name" value="Glut_amidoT_SNO"/>
    <property type="match status" value="1"/>
</dbReference>
<dbReference type="Proteomes" id="UP000056255">
    <property type="component" value="Chromosome"/>
</dbReference>
<feature type="binding site" evidence="7 9">
    <location>
        <begin position="143"/>
        <end position="144"/>
    </location>
    <ligand>
        <name>L-glutamine</name>
        <dbReference type="ChEBI" id="CHEBI:58359"/>
    </ligand>
</feature>
<reference evidence="10 16" key="1">
    <citation type="journal article" date="2014" name="J. Bacteriol.">
        <title>Role of an Archaeal PitA Transporter in the Copper and Arsenic Resistance of Metallosphaera sedula, an Extreme Thermoacidophile.</title>
        <authorList>
            <person name="McCarthy S."/>
            <person name="Ai C."/>
            <person name="Wheaton G."/>
            <person name="Tevatia R."/>
            <person name="Eckrich V."/>
            <person name="Kelly R."/>
            <person name="Blum P."/>
        </authorList>
    </citation>
    <scope>NUCLEOTIDE SEQUENCE [LARGE SCALE GENOMIC DNA]</scope>
    <source>
        <strain evidence="10 16">CuR1</strain>
    </source>
</reference>
<dbReference type="FunFam" id="3.40.50.880:FF:000041">
    <property type="entry name" value="Glutamine amidotransferase subunit pdxT, putative"/>
    <property type="match status" value="1"/>
</dbReference>
<evidence type="ECO:0000256" key="3">
    <source>
        <dbReference type="ARBA" id="ARBA00022898"/>
    </source>
</evidence>
<evidence type="ECO:0000256" key="8">
    <source>
        <dbReference type="PIRSR" id="PIRSR005639-1"/>
    </source>
</evidence>
<dbReference type="GO" id="GO:0008614">
    <property type="term" value="P:pyridoxine metabolic process"/>
    <property type="evidence" value="ECO:0007669"/>
    <property type="project" value="TreeGrafter"/>
</dbReference>
<sequence length="198" mass="21670">MKIGVVAYQGSFEEHALSVKRVFDKIGKGEVIPVKRAKDLDVDGIIIPGGESTTIGQVALRLGLLDPLKEKISQGIPVLGTCAGAIMLSKEVTDAKVGKKSQPLIGVMDASVIRNYYGRQRESFEATVDLEEIEGGKERFVFIRAPAISKVWGKARALATLNDVIVMAQEDQILTTTFHPELSGTTSIHEYFLRMVKR</sequence>
<keyword evidence="11" id="KW-0808">Transferase</keyword>
<proteinExistence type="inferred from homology"/>
<keyword evidence="3 7" id="KW-0663">Pyridoxal phosphate</keyword>
<dbReference type="InterPro" id="IPR029062">
    <property type="entry name" value="Class_I_gatase-like"/>
</dbReference>
<comment type="subunit">
    <text evidence="7">In the presence of PdxS, forms a dodecamer of heterodimers. Only shows activity in the heterodimer.</text>
</comment>
<dbReference type="RefSeq" id="WP_012021851.1">
    <property type="nucleotide sequence ID" value="NZ_AP019770.1"/>
</dbReference>
<reference evidence="18 19" key="2">
    <citation type="journal article" date="2015" name="Genome Announc.">
        <title>Complete Genome Sequences of Evolved Arsenate-Resistant Metallosphaera sedula Strains.</title>
        <authorList>
            <person name="Ai C."/>
            <person name="McCarthy S."/>
            <person name="Schackwitz W."/>
            <person name="Martin J."/>
            <person name="Lipzen A."/>
            <person name="Blum P."/>
        </authorList>
    </citation>
    <scope>NUCLEOTIDE SEQUENCE [LARGE SCALE GENOMIC DNA]</scope>
    <source>
        <strain evidence="13 19">ARS120-1</strain>
        <strain evidence="14 18">ARS120-2</strain>
        <strain evidence="11 21">ARS50-1</strain>
        <strain evidence="12 20">ARS50-2</strain>
    </source>
</reference>
<dbReference type="EMBL" id="CP012172">
    <property type="protein sequence ID" value="AKV74881.1"/>
    <property type="molecule type" value="Genomic_DNA"/>
</dbReference>
<feature type="binding site" evidence="7 9">
    <location>
        <position position="114"/>
    </location>
    <ligand>
        <name>L-glutamine</name>
        <dbReference type="ChEBI" id="CHEBI:58359"/>
    </ligand>
</feature>
<dbReference type="GO" id="GO:0006543">
    <property type="term" value="P:L-glutamine catabolic process"/>
    <property type="evidence" value="ECO:0007669"/>
    <property type="project" value="UniProtKB-UniRule"/>
</dbReference>
<dbReference type="PROSITE" id="PS51273">
    <property type="entry name" value="GATASE_TYPE_1"/>
    <property type="match status" value="1"/>
</dbReference>
<evidence type="ECO:0000256" key="6">
    <source>
        <dbReference type="ARBA" id="ARBA00049534"/>
    </source>
</evidence>
<evidence type="ECO:0000256" key="7">
    <source>
        <dbReference type="HAMAP-Rule" id="MF_01615"/>
    </source>
</evidence>
<evidence type="ECO:0000313" key="18">
    <source>
        <dbReference type="Proteomes" id="UP000061362"/>
    </source>
</evidence>
<dbReference type="GO" id="GO:1903600">
    <property type="term" value="C:glutaminase complex"/>
    <property type="evidence" value="ECO:0007669"/>
    <property type="project" value="TreeGrafter"/>
</dbReference>
<feature type="active site" description="Charge relay system" evidence="7 8">
    <location>
        <position position="181"/>
    </location>
</feature>
<dbReference type="Proteomes" id="UP000061362">
    <property type="component" value="Chromosome"/>
</dbReference>
<dbReference type="CDD" id="cd01749">
    <property type="entry name" value="GATase1_PB"/>
    <property type="match status" value="1"/>
</dbReference>
<feature type="binding site" evidence="7 9">
    <location>
        <begin position="50"/>
        <end position="52"/>
    </location>
    <ligand>
        <name>L-glutamine</name>
        <dbReference type="ChEBI" id="CHEBI:58359"/>
    </ligand>
</feature>
<keyword evidence="4 7" id="KW-0315">Glutamine amidotransferase</keyword>
<dbReference type="Proteomes" id="UP000068832">
    <property type="component" value="Chromosome"/>
</dbReference>
<dbReference type="Pfam" id="PF01174">
    <property type="entry name" value="SNO"/>
    <property type="match status" value="1"/>
</dbReference>
<comment type="pathway">
    <text evidence="7">Cofactor biosynthesis; pyridoxal 5'-phosphate biosynthesis.</text>
</comment>
<dbReference type="GO" id="GO:0042823">
    <property type="term" value="P:pyridoxal phosphate biosynthetic process"/>
    <property type="evidence" value="ECO:0007669"/>
    <property type="project" value="UniProtKB-UniRule"/>
</dbReference>
<dbReference type="GO" id="GO:0036381">
    <property type="term" value="F:pyridoxal 5'-phosphate synthase (glutamine hydrolysing) activity"/>
    <property type="evidence" value="ECO:0007669"/>
    <property type="project" value="UniProtKB-UniRule"/>
</dbReference>
<evidence type="ECO:0000313" key="20">
    <source>
        <dbReference type="Proteomes" id="UP000062475"/>
    </source>
</evidence>
<dbReference type="NCBIfam" id="TIGR03800">
    <property type="entry name" value="PLP_synth_Pdx2"/>
    <property type="match status" value="1"/>
</dbReference>
<evidence type="ECO:0000313" key="16">
    <source>
        <dbReference type="Proteomes" id="UP000029084"/>
    </source>
</evidence>
<comment type="catalytic activity">
    <reaction evidence="6 7">
        <text>L-glutamine + H2O = L-glutamate + NH4(+)</text>
        <dbReference type="Rhea" id="RHEA:15889"/>
        <dbReference type="ChEBI" id="CHEBI:15377"/>
        <dbReference type="ChEBI" id="CHEBI:28938"/>
        <dbReference type="ChEBI" id="CHEBI:29985"/>
        <dbReference type="ChEBI" id="CHEBI:58359"/>
        <dbReference type="EC" id="3.5.1.2"/>
    </reaction>
</comment>
<evidence type="ECO:0000256" key="5">
    <source>
        <dbReference type="ARBA" id="ARBA00023239"/>
    </source>
</evidence>
<dbReference type="GeneID" id="97612969"/>
<comment type="function">
    <text evidence="7">Catalyzes the hydrolysis of glutamine to glutamate and ammonia as part of the biosynthesis of pyridoxal 5'-phosphate. The resulting ammonia molecule is channeled to the active site of PdxS.</text>
</comment>
<dbReference type="GO" id="GO:0016740">
    <property type="term" value="F:transferase activity"/>
    <property type="evidence" value="ECO:0007669"/>
    <property type="project" value="UniProtKB-KW"/>
</dbReference>
<dbReference type="Proteomes" id="UP000062398">
    <property type="component" value="Chromosome"/>
</dbReference>
<dbReference type="EMBL" id="CP012175">
    <property type="protein sequence ID" value="AKV81614.1"/>
    <property type="molecule type" value="Genomic_DNA"/>
</dbReference>
<dbReference type="Proteomes" id="UP000062475">
    <property type="component" value="Chromosome"/>
</dbReference>
<dbReference type="PROSITE" id="PS01236">
    <property type="entry name" value="PDXT_SNO_1"/>
    <property type="match status" value="1"/>
</dbReference>
<dbReference type="GO" id="GO:0005829">
    <property type="term" value="C:cytosol"/>
    <property type="evidence" value="ECO:0007669"/>
    <property type="project" value="TreeGrafter"/>
</dbReference>
<feature type="active site" description="Nucleophile" evidence="7 8">
    <location>
        <position position="82"/>
    </location>
</feature>
<keyword evidence="2 7" id="KW-0378">Hydrolase</keyword>
<dbReference type="Gene3D" id="3.40.50.880">
    <property type="match status" value="1"/>
</dbReference>
<dbReference type="InterPro" id="IPR021196">
    <property type="entry name" value="PdxT/SNO_CS"/>
</dbReference>
<dbReference type="InterPro" id="IPR002161">
    <property type="entry name" value="PdxT/SNO"/>
</dbReference>
<dbReference type="PROSITE" id="PS51130">
    <property type="entry name" value="PDXT_SNO_2"/>
    <property type="match status" value="1"/>
</dbReference>
<dbReference type="EMBL" id="CP012176">
    <property type="protein sequence ID" value="AKV83846.1"/>
    <property type="molecule type" value="Genomic_DNA"/>
</dbReference>
<evidence type="ECO:0000313" key="15">
    <source>
        <dbReference type="EMBL" id="AKV83846.1"/>
    </source>
</evidence>
<evidence type="ECO:0000313" key="21">
    <source>
        <dbReference type="Proteomes" id="UP000068832"/>
    </source>
</evidence>
<dbReference type="OrthoDB" id="26717at2157"/>
<name>A0A088E7U0_9CREN</name>
<comment type="similarity">
    <text evidence="1 7">Belongs to the glutaminase PdxT/SNO family.</text>
</comment>
<reference evidence="15 17" key="3">
    <citation type="submission" date="2015-07" db="EMBL/GenBank/DDBJ databases">
        <title>Physiological, transcriptional responses and genome re-sequencing of acid resistant extremely thermoacidophilic Metallosphaera sedula SARC-M1.</title>
        <authorList>
            <person name="Ai C."/>
            <person name="McCarthy S."/>
            <person name="Eckrich V."/>
            <person name="Rudrappa D."/>
            <person name="Qiu G."/>
            <person name="Blum P."/>
        </authorList>
    </citation>
    <scope>NUCLEOTIDE SEQUENCE [LARGE SCALE GENOMIC DNA]</scope>
    <source>
        <strain evidence="15 17">SARC-M1</strain>
    </source>
</reference>
<feature type="active site" description="Charge relay system" evidence="7 8">
    <location>
        <position position="179"/>
    </location>
</feature>
<dbReference type="UniPathway" id="UPA00245"/>
<dbReference type="GO" id="GO:0004359">
    <property type="term" value="F:glutaminase activity"/>
    <property type="evidence" value="ECO:0007669"/>
    <property type="project" value="UniProtKB-UniRule"/>
</dbReference>
<gene>
    <name evidence="7" type="primary">pdxT</name>
    <name evidence="10" type="ORF">HA72_1924</name>
    <name evidence="11" type="ORF">MsedA_1974</name>
    <name evidence="12" type="ORF">MsedB_1976</name>
    <name evidence="13" type="ORF">MsedC_1974</name>
    <name evidence="14" type="ORF">MsedD_1975</name>
    <name evidence="15" type="ORF">MsedE_1975</name>
</gene>
<protein>
    <recommendedName>
        <fullName evidence="7">Pyridoxal 5'-phosphate synthase subunit PdxT</fullName>
        <ecNumber evidence="7">4.3.3.6</ecNumber>
    </recommendedName>
    <alternativeName>
        <fullName evidence="7">Pdx2</fullName>
    </alternativeName>
    <alternativeName>
        <fullName evidence="7">Pyridoxal 5'-phosphate synthase glutaminase subunit</fullName>
        <ecNumber evidence="7">3.5.1.2</ecNumber>
    </alternativeName>
</protein>
<evidence type="ECO:0000256" key="9">
    <source>
        <dbReference type="PIRSR" id="PIRSR005639-2"/>
    </source>
</evidence>